<keyword evidence="1" id="KW-0456">Lyase</keyword>
<dbReference type="RefSeq" id="WP_377304928.1">
    <property type="nucleotide sequence ID" value="NZ_CP180191.1"/>
</dbReference>
<keyword evidence="2" id="KW-0808">Transferase</keyword>
<gene>
    <name evidence="2" type="ORF">ACFOEN_13945</name>
</gene>
<dbReference type="InterPro" id="IPR036568">
    <property type="entry name" value="GGCT-like_sf"/>
</dbReference>
<dbReference type="Pfam" id="PF13772">
    <property type="entry name" value="AIG2_2"/>
    <property type="match status" value="1"/>
</dbReference>
<dbReference type="EMBL" id="JBHRTI010000007">
    <property type="protein sequence ID" value="MFC3148729.1"/>
    <property type="molecule type" value="Genomic_DNA"/>
</dbReference>
<name>A0ABV7H482_9BURK</name>
<sequence length="179" mass="20269">MIAPPHSHYLYFAYGSNMLSARLQARTPSARAAGIGQVRGHQLAWHKRGTSDGSGKCDLLLTGRDEDWAWGVLWHIHWDDKPHLDEAEALGHGYEEKQVPVMTEHGTVLAWTYWATDIDARLPVYDWYHAYVLAGAREHGLPADYVARIATQPVLVDPDGDRRRERMALFDTADADPRR</sequence>
<evidence type="ECO:0000313" key="2">
    <source>
        <dbReference type="EMBL" id="MFC3148729.1"/>
    </source>
</evidence>
<protein>
    <submittedName>
        <fullName evidence="2">Gamma-glutamylcyclotransferase family protein</fullName>
        <ecNumber evidence="2">2.3.2.-</ecNumber>
    </submittedName>
</protein>
<dbReference type="GO" id="GO:0016746">
    <property type="term" value="F:acyltransferase activity"/>
    <property type="evidence" value="ECO:0007669"/>
    <property type="project" value="UniProtKB-KW"/>
</dbReference>
<dbReference type="Gene3D" id="3.10.490.10">
    <property type="entry name" value="Gamma-glutamyl cyclotransferase-like"/>
    <property type="match status" value="1"/>
</dbReference>
<proteinExistence type="predicted"/>
<evidence type="ECO:0000256" key="1">
    <source>
        <dbReference type="ARBA" id="ARBA00023239"/>
    </source>
</evidence>
<accession>A0ABV7H482</accession>
<dbReference type="PANTHER" id="PTHR12935">
    <property type="entry name" value="GAMMA-GLUTAMYLCYCLOTRANSFERASE"/>
    <property type="match status" value="1"/>
</dbReference>
<keyword evidence="3" id="KW-1185">Reference proteome</keyword>
<reference evidence="3" key="1">
    <citation type="journal article" date="2019" name="Int. J. Syst. Evol. Microbiol.">
        <title>The Global Catalogue of Microorganisms (GCM) 10K type strain sequencing project: providing services to taxonomists for standard genome sequencing and annotation.</title>
        <authorList>
            <consortium name="The Broad Institute Genomics Platform"/>
            <consortium name="The Broad Institute Genome Sequencing Center for Infectious Disease"/>
            <person name="Wu L."/>
            <person name="Ma J."/>
        </authorList>
    </citation>
    <scope>NUCLEOTIDE SEQUENCE [LARGE SCALE GENOMIC DNA]</scope>
    <source>
        <strain evidence="3">KCTC 52168</strain>
    </source>
</reference>
<dbReference type="Proteomes" id="UP001595556">
    <property type="component" value="Unassembled WGS sequence"/>
</dbReference>
<comment type="caution">
    <text evidence="2">The sequence shown here is derived from an EMBL/GenBank/DDBJ whole genome shotgun (WGS) entry which is preliminary data.</text>
</comment>
<dbReference type="SUPFAM" id="SSF110857">
    <property type="entry name" value="Gamma-glutamyl cyclotransferase-like"/>
    <property type="match status" value="1"/>
</dbReference>
<dbReference type="EC" id="2.3.2.-" evidence="2"/>
<keyword evidence="2" id="KW-0012">Acyltransferase</keyword>
<dbReference type="InterPro" id="IPR017939">
    <property type="entry name" value="G-Glutamylcylcotransferase"/>
</dbReference>
<dbReference type="CDD" id="cd06661">
    <property type="entry name" value="GGCT_like"/>
    <property type="match status" value="1"/>
</dbReference>
<dbReference type="PANTHER" id="PTHR12935:SF0">
    <property type="entry name" value="GAMMA-GLUTAMYLCYCLOTRANSFERASE"/>
    <property type="match status" value="1"/>
</dbReference>
<dbReference type="InterPro" id="IPR013024">
    <property type="entry name" value="GGCT-like"/>
</dbReference>
<evidence type="ECO:0000313" key="3">
    <source>
        <dbReference type="Proteomes" id="UP001595556"/>
    </source>
</evidence>
<organism evidence="2 3">
    <name type="scientific">Piscinibacterium candidicorallinum</name>
    <dbReference type="NCBI Taxonomy" id="1793872"/>
    <lineage>
        <taxon>Bacteria</taxon>
        <taxon>Pseudomonadati</taxon>
        <taxon>Pseudomonadota</taxon>
        <taxon>Betaproteobacteria</taxon>
        <taxon>Burkholderiales</taxon>
        <taxon>Piscinibacterium</taxon>
    </lineage>
</organism>